<dbReference type="AlphaFoldDB" id="A0AAE0T888"/>
<feature type="domain" description="Fibronectin type-III" evidence="1">
    <location>
        <begin position="49"/>
        <end position="133"/>
    </location>
</feature>
<dbReference type="InterPro" id="IPR036116">
    <property type="entry name" value="FN3_sf"/>
</dbReference>
<proteinExistence type="predicted"/>
<gene>
    <name evidence="2" type="ORF">CHS0354_000668</name>
</gene>
<dbReference type="PROSITE" id="PS50853">
    <property type="entry name" value="FN3"/>
    <property type="match status" value="1"/>
</dbReference>
<evidence type="ECO:0000313" key="2">
    <source>
        <dbReference type="EMBL" id="KAK3605003.1"/>
    </source>
</evidence>
<protein>
    <recommendedName>
        <fullName evidence="1">Fibronectin type-III domain-containing protein</fullName>
    </recommendedName>
</protein>
<comment type="caution">
    <text evidence="2">The sequence shown here is derived from an EMBL/GenBank/DDBJ whole genome shotgun (WGS) entry which is preliminary data.</text>
</comment>
<keyword evidence="3" id="KW-1185">Reference proteome</keyword>
<evidence type="ECO:0000259" key="1">
    <source>
        <dbReference type="PROSITE" id="PS50853"/>
    </source>
</evidence>
<organism evidence="2 3">
    <name type="scientific">Potamilus streckersoni</name>
    <dbReference type="NCBI Taxonomy" id="2493646"/>
    <lineage>
        <taxon>Eukaryota</taxon>
        <taxon>Metazoa</taxon>
        <taxon>Spiralia</taxon>
        <taxon>Lophotrochozoa</taxon>
        <taxon>Mollusca</taxon>
        <taxon>Bivalvia</taxon>
        <taxon>Autobranchia</taxon>
        <taxon>Heteroconchia</taxon>
        <taxon>Palaeoheterodonta</taxon>
        <taxon>Unionida</taxon>
        <taxon>Unionoidea</taxon>
        <taxon>Unionidae</taxon>
        <taxon>Ambleminae</taxon>
        <taxon>Lampsilini</taxon>
        <taxon>Potamilus</taxon>
    </lineage>
</organism>
<dbReference type="Gene3D" id="2.60.40.10">
    <property type="entry name" value="Immunoglobulins"/>
    <property type="match status" value="1"/>
</dbReference>
<dbReference type="EMBL" id="JAEAOA010000085">
    <property type="protein sequence ID" value="KAK3605003.1"/>
    <property type="molecule type" value="Genomic_DNA"/>
</dbReference>
<dbReference type="InterPro" id="IPR013783">
    <property type="entry name" value="Ig-like_fold"/>
</dbReference>
<reference evidence="2" key="2">
    <citation type="journal article" date="2021" name="Genome Biol. Evol.">
        <title>Developing a high-quality reference genome for a parasitic bivalve with doubly uniparental inheritance (Bivalvia: Unionida).</title>
        <authorList>
            <person name="Smith C.H."/>
        </authorList>
    </citation>
    <scope>NUCLEOTIDE SEQUENCE</scope>
    <source>
        <strain evidence="2">CHS0354</strain>
        <tissue evidence="2">Mantle</tissue>
    </source>
</reference>
<dbReference type="InterPro" id="IPR003961">
    <property type="entry name" value="FN3_dom"/>
</dbReference>
<name>A0AAE0T888_9BIVA</name>
<reference evidence="2" key="3">
    <citation type="submission" date="2023-05" db="EMBL/GenBank/DDBJ databases">
        <authorList>
            <person name="Smith C.H."/>
        </authorList>
    </citation>
    <scope>NUCLEOTIDE SEQUENCE</scope>
    <source>
        <strain evidence="2">CHS0354</strain>
        <tissue evidence="2">Mantle</tissue>
    </source>
</reference>
<reference evidence="2" key="1">
    <citation type="journal article" date="2021" name="Genome Biol. Evol.">
        <title>A High-Quality Reference Genome for a Parasitic Bivalve with Doubly Uniparental Inheritance (Bivalvia: Unionida).</title>
        <authorList>
            <person name="Smith C.H."/>
        </authorList>
    </citation>
    <scope>NUCLEOTIDE SEQUENCE</scope>
    <source>
        <strain evidence="2">CHS0354</strain>
    </source>
</reference>
<evidence type="ECO:0000313" key="3">
    <source>
        <dbReference type="Proteomes" id="UP001195483"/>
    </source>
</evidence>
<dbReference type="Pfam" id="PF09912">
    <property type="entry name" value="DUF2141"/>
    <property type="match status" value="1"/>
</dbReference>
<dbReference type="Proteomes" id="UP001195483">
    <property type="component" value="Unassembled WGS sequence"/>
</dbReference>
<dbReference type="InterPro" id="IPR018673">
    <property type="entry name" value="DUF2141"/>
</dbReference>
<dbReference type="CDD" id="cd00063">
    <property type="entry name" value="FN3"/>
    <property type="match status" value="1"/>
</dbReference>
<accession>A0AAE0T888</accession>
<dbReference type="SUPFAM" id="SSF49265">
    <property type="entry name" value="Fibronectin type III"/>
    <property type="match status" value="1"/>
</dbReference>
<sequence length="520" mass="58214">MTKIFLASENVGSYFINREQRTGEQLKLLTLVLFLLIFFNGECPAPAPIPDKPTLTATVVSANQIDLTWTAVTNATKYNLFDGSTQIGGEITDTKYSHKNLDVNSTHNYTLKACNGDICSNASDVVSITTDVGAIAIEHPREGHRDRYGVFKLTALANANLYRIGVRKEGEAKPTPEEMEKGHHLKINLSTNPIYVLVANKLDDAPVIQWAKEGYDSLKTPVGLNIESYSKIRLFLKDVNLTGNNRWVENTLLAPSTRYRLYGKTEIGNSVFELATFFTDAVFLDSDAGKTKESNGTADSLFVDKSLSNLTLTINKNNIFNIVPMQFILDDNYGDYHSHNLIVESKTQSHYDGNIKGTIRNYVLSNIDVASFVRVMSKLIIGLVVVWFMHYEQEVKSLLKDELGVLRVRVMGIEDIQGVLRVGIYRTRKDFETDEWFKGVNVYVKRKVEVAVFDSVVAGSYAVKVFQDVNGNGVLDKNFLGIPTEPFAFSNNAKGFMGPPDYNDCIFLLDKKDKEITIKF</sequence>